<evidence type="ECO:0000313" key="2">
    <source>
        <dbReference type="EMBL" id="MCD1655085.1"/>
    </source>
</evidence>
<evidence type="ECO:0000313" key="3">
    <source>
        <dbReference type="Proteomes" id="UP001198163"/>
    </source>
</evidence>
<comment type="caution">
    <text evidence="2">The sequence shown here is derived from an EMBL/GenBank/DDBJ whole genome shotgun (WGS) entry which is preliminary data.</text>
</comment>
<proteinExistence type="predicted"/>
<dbReference type="Proteomes" id="UP001198163">
    <property type="component" value="Unassembled WGS sequence"/>
</dbReference>
<accession>A0AAE3EHI0</accession>
<sequence>MDSKTTDAVRYYVCGLFRGMQETPRIAEQREELQTHMTERIADETASGSSFDEAFNRAVASLGDLEELMETMSGQKRKIFIRKTDAVMMAGGLAYGTLFMIAVGIWFAFHGFGFRAAFVAAAGWLGYAVPAGAAWIRYRSKPGDAAMISIDRKESVRLAFLGWAAISIACFGVNAAFFGTDLFLNVLWAWMPMVGLLTWPLMEASYAWMIASWGSVRAEV</sequence>
<keyword evidence="1" id="KW-0472">Membrane</keyword>
<feature type="transmembrane region" description="Helical" evidence="1">
    <location>
        <begin position="183"/>
        <end position="202"/>
    </location>
</feature>
<feature type="transmembrane region" description="Helical" evidence="1">
    <location>
        <begin position="115"/>
        <end position="138"/>
    </location>
</feature>
<organism evidence="2 3">
    <name type="scientific">Teretinema zuelzerae</name>
    <dbReference type="NCBI Taxonomy" id="156"/>
    <lineage>
        <taxon>Bacteria</taxon>
        <taxon>Pseudomonadati</taxon>
        <taxon>Spirochaetota</taxon>
        <taxon>Spirochaetia</taxon>
        <taxon>Spirochaetales</taxon>
        <taxon>Treponemataceae</taxon>
        <taxon>Teretinema</taxon>
    </lineage>
</organism>
<protein>
    <submittedName>
        <fullName evidence="2">Permease prefix domain 1-containing protein</fullName>
    </submittedName>
</protein>
<dbReference type="AlphaFoldDB" id="A0AAE3EHI0"/>
<reference evidence="2" key="1">
    <citation type="submission" date="2021-08" db="EMBL/GenBank/DDBJ databases">
        <title>Comparative analyses of Brucepasteria parasyntrophica and Teretinema zuelzerae.</title>
        <authorList>
            <person name="Song Y."/>
            <person name="Brune A."/>
        </authorList>
    </citation>
    <scope>NUCLEOTIDE SEQUENCE</scope>
    <source>
        <strain evidence="2">DSM 1903</strain>
    </source>
</reference>
<dbReference type="RefSeq" id="WP_230755874.1">
    <property type="nucleotide sequence ID" value="NZ_JAINWA010000003.1"/>
</dbReference>
<keyword evidence="3" id="KW-1185">Reference proteome</keyword>
<feature type="transmembrane region" description="Helical" evidence="1">
    <location>
        <begin position="158"/>
        <end position="177"/>
    </location>
</feature>
<name>A0AAE3EHI0_9SPIR</name>
<gene>
    <name evidence="2" type="ORF">K7J14_10280</name>
</gene>
<dbReference type="InterPro" id="IPR047928">
    <property type="entry name" value="Perm_prefix_1"/>
</dbReference>
<dbReference type="NCBIfam" id="NF038403">
    <property type="entry name" value="perm_prefix_1"/>
    <property type="match status" value="1"/>
</dbReference>
<dbReference type="EMBL" id="JAINWA010000003">
    <property type="protein sequence ID" value="MCD1655085.1"/>
    <property type="molecule type" value="Genomic_DNA"/>
</dbReference>
<keyword evidence="1" id="KW-1133">Transmembrane helix</keyword>
<feature type="transmembrane region" description="Helical" evidence="1">
    <location>
        <begin position="86"/>
        <end position="109"/>
    </location>
</feature>
<evidence type="ECO:0000256" key="1">
    <source>
        <dbReference type="SAM" id="Phobius"/>
    </source>
</evidence>
<keyword evidence="1" id="KW-0812">Transmembrane</keyword>